<reference evidence="1 2" key="1">
    <citation type="submission" date="2017-11" db="EMBL/GenBank/DDBJ databases">
        <title>Genome sequence of Pantoea cypripedii NE1.</title>
        <authorList>
            <person name="Nascimento F.X."/>
        </authorList>
    </citation>
    <scope>NUCLEOTIDE SEQUENCE [LARGE SCALE GENOMIC DNA]</scope>
    <source>
        <strain evidence="1 2">NE1</strain>
    </source>
</reference>
<dbReference type="Gene3D" id="1.10.510.10">
    <property type="entry name" value="Transferase(Phosphotransferase) domain 1"/>
    <property type="match status" value="1"/>
</dbReference>
<protein>
    <submittedName>
        <fullName evidence="1">Uncharacterized protein</fullName>
    </submittedName>
</protein>
<evidence type="ECO:0000313" key="1">
    <source>
        <dbReference type="EMBL" id="QGY30534.1"/>
    </source>
</evidence>
<dbReference type="AlphaFoldDB" id="A0A6B9FZT2"/>
<dbReference type="Proteomes" id="UP000502005">
    <property type="component" value="Chromosome"/>
</dbReference>
<accession>A0A6B9FZT2</accession>
<name>A0A6B9FZT2_PANCY</name>
<dbReference type="EMBL" id="CP024768">
    <property type="protein sequence ID" value="QGY30534.1"/>
    <property type="molecule type" value="Genomic_DNA"/>
</dbReference>
<organism evidence="1 2">
    <name type="scientific">Pantoea cypripedii</name>
    <name type="common">Pectobacterium cypripedii</name>
    <name type="synonym">Erwinia cypripedii</name>
    <dbReference type="NCBI Taxonomy" id="55209"/>
    <lineage>
        <taxon>Bacteria</taxon>
        <taxon>Pseudomonadati</taxon>
        <taxon>Pseudomonadota</taxon>
        <taxon>Gammaproteobacteria</taxon>
        <taxon>Enterobacterales</taxon>
        <taxon>Erwiniaceae</taxon>
        <taxon>Pantoea</taxon>
    </lineage>
</organism>
<gene>
    <name evidence="1" type="ORF">CUN67_17010</name>
</gene>
<dbReference type="RefSeq" id="WP_208716455.1">
    <property type="nucleotide sequence ID" value="NZ_CP024768.1"/>
</dbReference>
<dbReference type="InterPro" id="IPR011009">
    <property type="entry name" value="Kinase-like_dom_sf"/>
</dbReference>
<evidence type="ECO:0000313" key="2">
    <source>
        <dbReference type="Proteomes" id="UP000502005"/>
    </source>
</evidence>
<dbReference type="InterPro" id="IPR038270">
    <property type="entry name" value="SopA-like_catalytic_sf"/>
</dbReference>
<sequence length="1170" mass="130201">MHISSSSAPQAANGVNINADPIEPAIRVNNIGNATASPQSNFHATTAVAAPASPQPAQPAIDWSRQTAFACLLGQQTGFALDAKDLMIEENLTRSAKIGHGKLQCYDVKIIATGQLFEISTYPASAIIASGHEDRLPAIARCVNNERSRVGMVTLPSESGDGEENYVTVSFNRQGLISCQEFISQLNHQQKQCISVEDIVSNYMSRLNTARAMLEKYEDFHNKIAAFGNQAGIKAHGYLSPTAIFLSDKPGSENGHPEVEFEPSTFFYRFLQQAEIKSMTKSSGINCTQYMSPEIRLGRIYTSNTDSYSFGVIFIELFHTELNIEQHEGTAIFRLMDGLLDGNPKYRLGVEEILNLLQPRYTLAHLEEQYIKISAIGHNDKKIPPEKLAAMVQSQINYISALYRHLAASGDEAHRFLVDALISFMLTKNVSLSDMQRYFNHSQEISNLKFTGEDSTLLNRVQEMLQNKFFDACALLFLPPVVETNHLEKCTFSDCYLDNLIGTTEIVSTLKGSHIKHSPDSAHNKPTRVWLKDFNMAGLTLTGTEKTPVHWLAQSLGQTTATGNHWENVALYLSQCGKEPIIGIDFSQSEFKNVVISGLPANSRHEQHHSYPRRDILQSDFSGVAAEKLTWTGLAFRQGCNFSGIKIKELFVQNTTLNDAIFGDVQKVQITLAAEMFNDAQIRSRLEPGTGEGGNADFLVFLASIADKRVKQDFAEQMSRHILAGGGEQLSQSALYVLLNHIAQQGYEISADIERCCAWAMSKLYSALRTKPLDQQISQDEQNLILTRYLPLLKDQNLLSYQVWINQKYNALLPAVKAAYLAIPEVKAAREALLCGLLGAESDDGSRAPIYFMPHPGAPGQGFYLSNEQLDAILQKRSDILVIPEPFDIASQGADFTVNFIGQNARRMNEAFFLNPWLLSGQQSVVPPEFKLFHATTPLSPREAARLAQIDAHFQCCAEQRARWALKLDGMDDYLLLMKVLDRYYSQESSAVHQRDSLSATLLLNLRARIMDTNGWGSLEEAKQVYLTFSHLTPSQQLAVAALSLAELFTRLSSVNLSGSEDNSPPAIRKLARCFVLDVERLWPQLAASFGDAYHTYSTAHYDEQKNKLVYEKFQQTVPTLTHWQDTLYPPVGVHAGNAGCTAILTDEIKIRVASCGAIDNTLWEMMRLF</sequence>
<dbReference type="Gene3D" id="1.10.4140.10">
    <property type="entry name" value="effector protein (NleL)"/>
    <property type="match status" value="1"/>
</dbReference>
<dbReference type="SUPFAM" id="SSF56112">
    <property type="entry name" value="Protein kinase-like (PK-like)"/>
    <property type="match status" value="1"/>
</dbReference>
<proteinExistence type="predicted"/>